<accession>A0A1Q3ESY1</accession>
<reference evidence="2 3" key="2">
    <citation type="submission" date="2017-02" db="EMBL/GenBank/DDBJ databases">
        <title>A genome survey and senescence transcriptome analysis in Lentinula edodes.</title>
        <authorList>
            <person name="Sakamoto Y."/>
            <person name="Nakade K."/>
            <person name="Sato S."/>
            <person name="Yoshida Y."/>
            <person name="Miyazaki K."/>
            <person name="Natsume S."/>
            <person name="Konno N."/>
        </authorList>
    </citation>
    <scope>NUCLEOTIDE SEQUENCE [LARGE SCALE GENOMIC DNA]</scope>
    <source>
        <strain evidence="2 3">NBRC 111202</strain>
    </source>
</reference>
<dbReference type="AlphaFoldDB" id="A0A1Q3ESY1"/>
<evidence type="ECO:0000256" key="1">
    <source>
        <dbReference type="SAM" id="MobiDB-lite"/>
    </source>
</evidence>
<reference evidence="2 3" key="1">
    <citation type="submission" date="2016-08" db="EMBL/GenBank/DDBJ databases">
        <authorList>
            <consortium name="Lentinula edodes genome sequencing consortium"/>
            <person name="Sakamoto Y."/>
            <person name="Nakade K."/>
            <person name="Sato S."/>
            <person name="Yoshida Y."/>
            <person name="Miyazaki K."/>
            <person name="Natsume S."/>
            <person name="Konno N."/>
        </authorList>
    </citation>
    <scope>NUCLEOTIDE SEQUENCE [LARGE SCALE GENOMIC DNA]</scope>
    <source>
        <strain evidence="2 3">NBRC 111202</strain>
    </source>
</reference>
<evidence type="ECO:0000313" key="2">
    <source>
        <dbReference type="EMBL" id="GAW10214.1"/>
    </source>
</evidence>
<name>A0A1Q3ESY1_LENED</name>
<keyword evidence="3" id="KW-1185">Reference proteome</keyword>
<feature type="compositionally biased region" description="Polar residues" evidence="1">
    <location>
        <begin position="40"/>
        <end position="49"/>
    </location>
</feature>
<organism evidence="2 3">
    <name type="scientific">Lentinula edodes</name>
    <name type="common">Shiitake mushroom</name>
    <name type="synonym">Lentinus edodes</name>
    <dbReference type="NCBI Taxonomy" id="5353"/>
    <lineage>
        <taxon>Eukaryota</taxon>
        <taxon>Fungi</taxon>
        <taxon>Dikarya</taxon>
        <taxon>Basidiomycota</taxon>
        <taxon>Agaricomycotina</taxon>
        <taxon>Agaricomycetes</taxon>
        <taxon>Agaricomycetidae</taxon>
        <taxon>Agaricales</taxon>
        <taxon>Marasmiineae</taxon>
        <taxon>Omphalotaceae</taxon>
        <taxon>Lentinula</taxon>
    </lineage>
</organism>
<dbReference type="EMBL" id="BDGU01001595">
    <property type="protein sequence ID" value="GAW10214.1"/>
    <property type="molecule type" value="Genomic_DNA"/>
</dbReference>
<gene>
    <name evidence="2" type="ORF">LENED_012456</name>
</gene>
<feature type="region of interest" description="Disordered" evidence="1">
    <location>
        <begin position="40"/>
        <end position="71"/>
    </location>
</feature>
<evidence type="ECO:0000313" key="3">
    <source>
        <dbReference type="Proteomes" id="UP000188533"/>
    </source>
</evidence>
<dbReference type="Proteomes" id="UP000188533">
    <property type="component" value="Unassembled WGS sequence"/>
</dbReference>
<sequence length="71" mass="7576">MPRNKGYAQFLSSKFVEGRGVSAPEDLPTINEAALVTPAQSSATVSTNAKEGKGRKQRTSTATCESEIFVK</sequence>
<comment type="caution">
    <text evidence="2">The sequence shown here is derived from an EMBL/GenBank/DDBJ whole genome shotgun (WGS) entry which is preliminary data.</text>
</comment>
<protein>
    <submittedName>
        <fullName evidence="2">Uncharacterized protein</fullName>
    </submittedName>
</protein>
<proteinExistence type="predicted"/>